<evidence type="ECO:0000313" key="13">
    <source>
        <dbReference type="Proteomes" id="UP000663845"/>
    </source>
</evidence>
<evidence type="ECO:0000313" key="12">
    <source>
        <dbReference type="EMBL" id="CAF1268930.1"/>
    </source>
</evidence>
<dbReference type="InterPro" id="IPR015700">
    <property type="entry name" value="RPC1"/>
</dbReference>
<dbReference type="GO" id="GO:0003677">
    <property type="term" value="F:DNA binding"/>
    <property type="evidence" value="ECO:0007669"/>
    <property type="project" value="InterPro"/>
</dbReference>
<dbReference type="InterPro" id="IPR000722">
    <property type="entry name" value="RNA_pol_asu"/>
</dbReference>
<evidence type="ECO:0000256" key="2">
    <source>
        <dbReference type="ARBA" id="ARBA00006460"/>
    </source>
</evidence>
<comment type="caution">
    <text evidence="12">The sequence shown here is derived from an EMBL/GenBank/DDBJ whole genome shotgun (WGS) entry which is preliminary data.</text>
</comment>
<evidence type="ECO:0000256" key="6">
    <source>
        <dbReference type="ARBA" id="ARBA00022723"/>
    </source>
</evidence>
<dbReference type="Gene3D" id="3.30.1490.180">
    <property type="entry name" value="RNA polymerase ii"/>
    <property type="match status" value="1"/>
</dbReference>
<dbReference type="GO" id="GO:0003899">
    <property type="term" value="F:DNA-directed RNA polymerase activity"/>
    <property type="evidence" value="ECO:0007669"/>
    <property type="project" value="UniProtKB-EC"/>
</dbReference>
<dbReference type="FunFam" id="1.10.274.100:FF:000003">
    <property type="entry name" value="DNA-directed RNA polymerase subunit"/>
    <property type="match status" value="1"/>
</dbReference>
<dbReference type="GO" id="GO:0046872">
    <property type="term" value="F:metal ion binding"/>
    <property type="evidence" value="ECO:0007669"/>
    <property type="project" value="UniProtKB-KW"/>
</dbReference>
<comment type="subcellular location">
    <subcellularLocation>
        <location evidence="1">Nucleus</location>
    </subcellularLocation>
</comment>
<dbReference type="GO" id="GO:0000428">
    <property type="term" value="C:DNA-directed RNA polymerase complex"/>
    <property type="evidence" value="ECO:0007669"/>
    <property type="project" value="UniProtKB-KW"/>
</dbReference>
<dbReference type="SUPFAM" id="SSF64484">
    <property type="entry name" value="beta and beta-prime subunits of DNA dependent RNA-polymerase"/>
    <property type="match status" value="1"/>
</dbReference>
<dbReference type="Gene3D" id="2.40.40.20">
    <property type="match status" value="1"/>
</dbReference>
<keyword evidence="8 10" id="KW-0804">Transcription</keyword>
<keyword evidence="7" id="KW-0862">Zinc</keyword>
<dbReference type="EC" id="2.7.7.6" evidence="10"/>
<dbReference type="InterPro" id="IPR006592">
    <property type="entry name" value="RNA_pol_N"/>
</dbReference>
<dbReference type="AlphaFoldDB" id="A0A815BB51"/>
<organism evidence="12 13">
    <name type="scientific">Adineta steineri</name>
    <dbReference type="NCBI Taxonomy" id="433720"/>
    <lineage>
        <taxon>Eukaryota</taxon>
        <taxon>Metazoa</taxon>
        <taxon>Spiralia</taxon>
        <taxon>Gnathifera</taxon>
        <taxon>Rotifera</taxon>
        <taxon>Eurotatoria</taxon>
        <taxon>Bdelloidea</taxon>
        <taxon>Adinetida</taxon>
        <taxon>Adinetidae</taxon>
        <taxon>Adineta</taxon>
    </lineage>
</organism>
<dbReference type="PANTHER" id="PTHR48446:SF1">
    <property type="entry name" value="DNA-DIRECTED RNA POLYMERASE SUBUNIT BETA' N-TERMINAL SECTION"/>
    <property type="match status" value="1"/>
</dbReference>
<evidence type="ECO:0000256" key="8">
    <source>
        <dbReference type="ARBA" id="ARBA00023163"/>
    </source>
</evidence>
<keyword evidence="3 10" id="KW-0240">DNA-directed RNA polymerase</keyword>
<feature type="domain" description="RNA polymerase N-terminal" evidence="11">
    <location>
        <begin position="132"/>
        <end position="437"/>
    </location>
</feature>
<dbReference type="InterPro" id="IPR007066">
    <property type="entry name" value="RNA_pol_Rpb1_3"/>
</dbReference>
<dbReference type="FunFam" id="3.30.1490.180:FF:000002">
    <property type="entry name" value="DNA-directed RNA polymerase subunit"/>
    <property type="match status" value="1"/>
</dbReference>
<keyword evidence="5 10" id="KW-0548">Nucleotidyltransferase</keyword>
<dbReference type="GO" id="GO:0006351">
    <property type="term" value="P:DNA-templated transcription"/>
    <property type="evidence" value="ECO:0007669"/>
    <property type="project" value="InterPro"/>
</dbReference>
<comment type="function">
    <text evidence="10">DNA-dependent RNA polymerase catalyzes the transcription of DNA into RNA using the four ribonucleoside triphosphates as substrates.</text>
</comment>
<dbReference type="InterPro" id="IPR036322">
    <property type="entry name" value="WD40_repeat_dom_sf"/>
</dbReference>
<evidence type="ECO:0000256" key="4">
    <source>
        <dbReference type="ARBA" id="ARBA00022679"/>
    </source>
</evidence>
<dbReference type="InterPro" id="IPR007080">
    <property type="entry name" value="RNA_pol_Rpb1_1"/>
</dbReference>
<dbReference type="Proteomes" id="UP000663845">
    <property type="component" value="Unassembled WGS sequence"/>
</dbReference>
<evidence type="ECO:0000256" key="9">
    <source>
        <dbReference type="ARBA" id="ARBA00023242"/>
    </source>
</evidence>
<evidence type="ECO:0000256" key="3">
    <source>
        <dbReference type="ARBA" id="ARBA00022478"/>
    </source>
</evidence>
<comment type="similarity">
    <text evidence="2 10">Belongs to the RNA polymerase beta' chain family.</text>
</comment>
<evidence type="ECO:0000256" key="7">
    <source>
        <dbReference type="ARBA" id="ARBA00022833"/>
    </source>
</evidence>
<proteinExistence type="inferred from homology"/>
<evidence type="ECO:0000259" key="11">
    <source>
        <dbReference type="SMART" id="SM00663"/>
    </source>
</evidence>
<keyword evidence="4 10" id="KW-0808">Transferase</keyword>
<dbReference type="EMBL" id="CAJNOG010000492">
    <property type="protein sequence ID" value="CAF1268930.1"/>
    <property type="molecule type" value="Genomic_DNA"/>
</dbReference>
<dbReference type="SMART" id="SM00663">
    <property type="entry name" value="RPOLA_N"/>
    <property type="match status" value="1"/>
</dbReference>
<accession>A0A815BB51</accession>
<dbReference type="SUPFAM" id="SSF50978">
    <property type="entry name" value="WD40 repeat-like"/>
    <property type="match status" value="1"/>
</dbReference>
<dbReference type="Pfam" id="PF04997">
    <property type="entry name" value="RNA_pol_Rpb1_1"/>
    <property type="match status" value="1"/>
</dbReference>
<dbReference type="FunFam" id="2.40.40.20:FF:000019">
    <property type="entry name" value="DNA-directed RNA polymerase II subunit RPB1"/>
    <property type="match status" value="1"/>
</dbReference>
<dbReference type="Gene3D" id="1.10.274.100">
    <property type="entry name" value="RNA polymerase Rpb1, domain 3"/>
    <property type="match status" value="1"/>
</dbReference>
<comment type="catalytic activity">
    <reaction evidence="10">
        <text>RNA(n) + a ribonucleoside 5'-triphosphate = RNA(n+1) + diphosphate</text>
        <dbReference type="Rhea" id="RHEA:21248"/>
        <dbReference type="Rhea" id="RHEA-COMP:14527"/>
        <dbReference type="Rhea" id="RHEA-COMP:17342"/>
        <dbReference type="ChEBI" id="CHEBI:33019"/>
        <dbReference type="ChEBI" id="CHEBI:61557"/>
        <dbReference type="ChEBI" id="CHEBI:140395"/>
        <dbReference type="EC" id="2.7.7.6"/>
    </reaction>
</comment>
<protein>
    <recommendedName>
        <fullName evidence="10">DNA-directed RNA polymerase subunit</fullName>
        <ecNumber evidence="10">2.7.7.6</ecNumber>
    </recommendedName>
</protein>
<keyword evidence="6" id="KW-0479">Metal-binding</keyword>
<dbReference type="InterPro" id="IPR015943">
    <property type="entry name" value="WD40/YVTN_repeat-like_dom_sf"/>
</dbReference>
<gene>
    <name evidence="12" type="ORF">JYZ213_LOCUS30581</name>
</gene>
<dbReference type="Pfam" id="PF00623">
    <property type="entry name" value="RNA_pol_Rpb1_2"/>
    <property type="match status" value="1"/>
</dbReference>
<evidence type="ECO:0000256" key="5">
    <source>
        <dbReference type="ARBA" id="ARBA00022695"/>
    </source>
</evidence>
<dbReference type="GO" id="GO:0031981">
    <property type="term" value="C:nuclear lumen"/>
    <property type="evidence" value="ECO:0007669"/>
    <property type="project" value="UniProtKB-ARBA"/>
</dbReference>
<name>A0A815BB51_9BILA</name>
<evidence type="ECO:0000256" key="10">
    <source>
        <dbReference type="RuleBase" id="RU004279"/>
    </source>
</evidence>
<reference evidence="12" key="1">
    <citation type="submission" date="2021-02" db="EMBL/GenBank/DDBJ databases">
        <authorList>
            <person name="Nowell W R."/>
        </authorList>
    </citation>
    <scope>NUCLEOTIDE SEQUENCE</scope>
</reference>
<dbReference type="Gene3D" id="2.130.10.10">
    <property type="entry name" value="YVTN repeat-like/Quinoprotein amine dehydrogenase"/>
    <property type="match status" value="1"/>
</dbReference>
<dbReference type="Pfam" id="PF04983">
    <property type="entry name" value="RNA_pol_Rpb1_3"/>
    <property type="match status" value="1"/>
</dbReference>
<dbReference type="PANTHER" id="PTHR48446">
    <property type="entry name" value="DNA-DIRECTED RNA POLYMERASE SUBUNIT BETA' N-TERMINAL SECTION"/>
    <property type="match status" value="1"/>
</dbReference>
<keyword evidence="9" id="KW-0539">Nucleus</keyword>
<evidence type="ECO:0000256" key="1">
    <source>
        <dbReference type="ARBA" id="ARBA00004123"/>
    </source>
</evidence>
<dbReference type="InterPro" id="IPR042102">
    <property type="entry name" value="RNA_pol_Rpb1_3_sf"/>
</dbReference>
<sequence length="965" mass="110336">MLNKEVKQTFQRQLCRPILTYLQKKALRKRIHEKAKKTTLCPYCGELNGAVLKCALLKIAHDKYRTQKRQQNALTDINQIFNSARQGNPEVSALMNSYTEILNPVRVLELFERIPKEDLPLLLIDESVIHPRDFILSRMLVPPLCIRPTVQSDFRAGTNEDDLTIKLSEIIFLNDVIQRNRLNGVKMDKLVEQWDFLQLQCALYINSSLSGIPAHMQPKKWIRSFAQRLKGKQGRFRGNLSGKRVDFSARTVISPDPNLRIDEVAVPIHVAKIMSYPEIVNKTNIEFIRQLVRNGPDIHPGANFILNPKNDHKKFLKYGDRNDMAAKLRFGDIVERHMIDGDVVLFNRQPSLHRLSIMALFAKVMPHRTFRFNECICSPFNADFDGDEMNLHLPQTEEAKAEALVLMGTKSNLVTPRNGEMIIRSTQDFLTGAYLLTQRDVFFDRSKVCQLLVWILTNKDGLEKIDLPPPTILKPCQLWSGKQLFNLILRLNNSSKDIINLRTKGKAYCGKGEDLCVNDGFIIIRNSRLLLGCVDKSVLGANGKTNVFYMLLRDCSEAAAALAMARLARLTSYYLMNRGFSIGLIDVTPGEKLMKEKRLLVSEGYDKCNTYIRQLQEDISSVKSVGLLKNDIYALHDDGLLEIWTKGIGKQPRFTQQLTSLPLEHISNDETILCAASRSKFYAWNFNEPESTPVFQELNFIGDINDRILSFSMSSHHSVPISIVAGNKSLWCISLLDLTNRLSFYSTLETQYIQKMPLDIHNDEPLAIIGLDNEIKLFDLQSGRCNIVSTNYKYLPAGVHLIRADKCPINEFIVAYDNSQISIFDRRQKDGAVQHFYNHYSTITTLQMDTWKLASTDIRGFVRLWDRRMHPHSLWHMNPQSHPVTHCSFDKQTLICALTPCCKRPDMIDYQINSDLLSGHIYVCNFNSDMSTQLDNDLKICTSSYDAPQASNRRIGLHTPYDIIQ</sequence>